<dbReference type="Proteomes" id="UP000280792">
    <property type="component" value="Unassembled WGS sequence"/>
</dbReference>
<dbReference type="EMBL" id="QWEZ01000001">
    <property type="protein sequence ID" value="RRJ84271.1"/>
    <property type="molecule type" value="Genomic_DNA"/>
</dbReference>
<dbReference type="AlphaFoldDB" id="A0A3P3VNE0"/>
<proteinExistence type="predicted"/>
<evidence type="ECO:0000256" key="2">
    <source>
        <dbReference type="SAM" id="SignalP"/>
    </source>
</evidence>
<evidence type="ECO:0000256" key="1">
    <source>
        <dbReference type="SAM" id="MobiDB-lite"/>
    </source>
</evidence>
<reference evidence="3 4" key="1">
    <citation type="submission" date="2018-08" db="EMBL/GenBank/DDBJ databases">
        <authorList>
            <person name="Khan S.A."/>
        </authorList>
    </citation>
    <scope>NUCLEOTIDE SEQUENCE [LARGE SCALE GENOMIC DNA]</scope>
    <source>
        <strain evidence="3 4">GTF-13</strain>
    </source>
</reference>
<organism evidence="3 4">
    <name type="scientific">Aestuariirhabdus litorea</name>
    <dbReference type="NCBI Taxonomy" id="2528527"/>
    <lineage>
        <taxon>Bacteria</taxon>
        <taxon>Pseudomonadati</taxon>
        <taxon>Pseudomonadota</taxon>
        <taxon>Gammaproteobacteria</taxon>
        <taxon>Oceanospirillales</taxon>
        <taxon>Aestuariirhabdaceae</taxon>
        <taxon>Aestuariirhabdus</taxon>
    </lineage>
</organism>
<feature type="region of interest" description="Disordered" evidence="1">
    <location>
        <begin position="56"/>
        <end position="77"/>
    </location>
</feature>
<feature type="signal peptide" evidence="2">
    <location>
        <begin position="1"/>
        <end position="22"/>
    </location>
</feature>
<keyword evidence="2" id="KW-0732">Signal</keyword>
<feature type="chain" id="PRO_5018167285" evidence="2">
    <location>
        <begin position="23"/>
        <end position="91"/>
    </location>
</feature>
<evidence type="ECO:0000313" key="4">
    <source>
        <dbReference type="Proteomes" id="UP000280792"/>
    </source>
</evidence>
<accession>A0A3P3VNE0</accession>
<sequence length="91" mass="9805">MHPPLARPLILTLLLTSGQAVAASAPSQGMEVTGDQELPKVLYIVPWKVPQPARINPPELDSPLDRPATPCDLGLNSPHWNCPEIQKAAKP</sequence>
<name>A0A3P3VNE0_9GAMM</name>
<keyword evidence="4" id="KW-1185">Reference proteome</keyword>
<protein>
    <submittedName>
        <fullName evidence="3">Uncharacterized protein</fullName>
    </submittedName>
</protein>
<evidence type="ECO:0000313" key="3">
    <source>
        <dbReference type="EMBL" id="RRJ84271.1"/>
    </source>
</evidence>
<reference evidence="3 4" key="2">
    <citation type="submission" date="2018-12" db="EMBL/GenBank/DDBJ databases">
        <title>Simiduia agarivorans gen. nov., sp. nov., a marine, agarolytic bacterium isolated from shallow coastal water from Keelung, Taiwan.</title>
        <authorList>
            <person name="Shieh W.Y."/>
        </authorList>
    </citation>
    <scope>NUCLEOTIDE SEQUENCE [LARGE SCALE GENOMIC DNA]</scope>
    <source>
        <strain evidence="3 4">GTF-13</strain>
    </source>
</reference>
<dbReference type="RefSeq" id="WP_125014698.1">
    <property type="nucleotide sequence ID" value="NZ_QWEZ01000001.1"/>
</dbReference>
<gene>
    <name evidence="3" type="ORF">D0544_03960</name>
</gene>
<comment type="caution">
    <text evidence="3">The sequence shown here is derived from an EMBL/GenBank/DDBJ whole genome shotgun (WGS) entry which is preliminary data.</text>
</comment>